<dbReference type="InterPro" id="IPR011990">
    <property type="entry name" value="TPR-like_helical_dom_sf"/>
</dbReference>
<dbReference type="SUPFAM" id="SSF48452">
    <property type="entry name" value="TPR-like"/>
    <property type="match status" value="1"/>
</dbReference>
<dbReference type="AlphaFoldDB" id="A0A7W8C5E0"/>
<comment type="caution">
    <text evidence="2">The sequence shown here is derived from an EMBL/GenBank/DDBJ whole genome shotgun (WGS) entry which is preliminary data.</text>
</comment>
<feature type="region of interest" description="Disordered" evidence="1">
    <location>
        <begin position="37"/>
        <end position="56"/>
    </location>
</feature>
<evidence type="ECO:0000313" key="3">
    <source>
        <dbReference type="Proteomes" id="UP000539075"/>
    </source>
</evidence>
<reference evidence="2 3" key="1">
    <citation type="submission" date="2020-08" db="EMBL/GenBank/DDBJ databases">
        <title>Genomic Encyclopedia of Type Strains, Phase IV (KMG-IV): sequencing the most valuable type-strain genomes for metagenomic binning, comparative biology and taxonomic classification.</title>
        <authorList>
            <person name="Goeker M."/>
        </authorList>
    </citation>
    <scope>NUCLEOTIDE SEQUENCE [LARGE SCALE GENOMIC DNA]</scope>
    <source>
        <strain evidence="2 3">DSM 11275</strain>
    </source>
</reference>
<protein>
    <submittedName>
        <fullName evidence="2">Flp pilus assembly protein TadD</fullName>
    </submittedName>
</protein>
<dbReference type="RefSeq" id="WP_183722050.1">
    <property type="nucleotide sequence ID" value="NZ_JACHGO010000010.1"/>
</dbReference>
<dbReference type="EMBL" id="JACHGO010000010">
    <property type="protein sequence ID" value="MBB5144644.1"/>
    <property type="molecule type" value="Genomic_DNA"/>
</dbReference>
<proteinExistence type="predicted"/>
<keyword evidence="3" id="KW-1185">Reference proteome</keyword>
<name>A0A7W8C5E0_9BACT</name>
<dbReference type="Gene3D" id="1.25.40.10">
    <property type="entry name" value="Tetratricopeptide repeat domain"/>
    <property type="match status" value="1"/>
</dbReference>
<sequence length="226" mass="24450">MTDSPKRTTSSRALIIVLALGLVIMLAASLKERFEKPSLTEQRRPGPAAQAGGQDDDAQQIGKLMRQVAENPNDSTAMIHLVEHLVSAQNWDAAETFAQRAVTLDTGNSKPLYLLGVIMHNQGRNKEAAEALEKVLVIKDEASVRYSLGVLYIYFLENPAKGVEHLSAGLNDPKAAEELKKAMVQELEKAQQPQQNAKSEAEQSAKPENKSADKAAKAKAPAGNAK</sequence>
<accession>A0A7W8C5E0</accession>
<dbReference type="Proteomes" id="UP000539075">
    <property type="component" value="Unassembled WGS sequence"/>
</dbReference>
<evidence type="ECO:0000256" key="1">
    <source>
        <dbReference type="SAM" id="MobiDB-lite"/>
    </source>
</evidence>
<gene>
    <name evidence="2" type="ORF">HNQ38_002762</name>
</gene>
<feature type="region of interest" description="Disordered" evidence="1">
    <location>
        <begin position="177"/>
        <end position="226"/>
    </location>
</feature>
<feature type="compositionally biased region" description="Basic and acidic residues" evidence="1">
    <location>
        <begin position="199"/>
        <end position="216"/>
    </location>
</feature>
<evidence type="ECO:0000313" key="2">
    <source>
        <dbReference type="EMBL" id="MBB5144644.1"/>
    </source>
</evidence>
<feature type="compositionally biased region" description="Basic and acidic residues" evidence="1">
    <location>
        <begin position="177"/>
        <end position="189"/>
    </location>
</feature>
<organism evidence="2 3">
    <name type="scientific">Desulfovibrio intestinalis</name>
    <dbReference type="NCBI Taxonomy" id="58621"/>
    <lineage>
        <taxon>Bacteria</taxon>
        <taxon>Pseudomonadati</taxon>
        <taxon>Thermodesulfobacteriota</taxon>
        <taxon>Desulfovibrionia</taxon>
        <taxon>Desulfovibrionales</taxon>
        <taxon>Desulfovibrionaceae</taxon>
        <taxon>Desulfovibrio</taxon>
    </lineage>
</organism>